<dbReference type="EMBL" id="MFGX01000072">
    <property type="protein sequence ID" value="OGF54791.1"/>
    <property type="molecule type" value="Genomic_DNA"/>
</dbReference>
<feature type="coiled-coil region" evidence="5">
    <location>
        <begin position="127"/>
        <end position="154"/>
    </location>
</feature>
<dbReference type="PRINTS" id="PR00364">
    <property type="entry name" value="DISEASERSIST"/>
</dbReference>
<evidence type="ECO:0000313" key="7">
    <source>
        <dbReference type="EMBL" id="OGF54791.1"/>
    </source>
</evidence>
<evidence type="ECO:0000259" key="6">
    <source>
        <dbReference type="PROSITE" id="PS51755"/>
    </source>
</evidence>
<proteinExistence type="inferred from homology"/>
<feature type="domain" description="OmpR/PhoB-type" evidence="6">
    <location>
        <begin position="2"/>
        <end position="110"/>
    </location>
</feature>
<dbReference type="InterPro" id="IPR011990">
    <property type="entry name" value="TPR-like_helical_dom_sf"/>
</dbReference>
<dbReference type="GO" id="GO:0006355">
    <property type="term" value="P:regulation of DNA-templated transcription"/>
    <property type="evidence" value="ECO:0007669"/>
    <property type="project" value="InterPro"/>
</dbReference>
<dbReference type="Gene3D" id="3.40.50.300">
    <property type="entry name" value="P-loop containing nucleotide triphosphate hydrolases"/>
    <property type="match status" value="1"/>
</dbReference>
<dbReference type="InterPro" id="IPR049945">
    <property type="entry name" value="AAA_22"/>
</dbReference>
<dbReference type="InterPro" id="IPR058852">
    <property type="entry name" value="HTH_77"/>
</dbReference>
<evidence type="ECO:0000256" key="3">
    <source>
        <dbReference type="PROSITE-ProRule" id="PRU00339"/>
    </source>
</evidence>
<dbReference type="InterPro" id="IPR016032">
    <property type="entry name" value="Sig_transdc_resp-reg_C-effctor"/>
</dbReference>
<dbReference type="SMART" id="SM00862">
    <property type="entry name" value="Trans_reg_C"/>
    <property type="match status" value="1"/>
</dbReference>
<dbReference type="Pfam" id="PF25872">
    <property type="entry name" value="HTH_77"/>
    <property type="match status" value="1"/>
</dbReference>
<dbReference type="Pfam" id="PF00486">
    <property type="entry name" value="Trans_reg_C"/>
    <property type="match status" value="1"/>
</dbReference>
<dbReference type="STRING" id="1817864.A2Z21_09070"/>
<keyword evidence="5" id="KW-0175">Coiled coil</keyword>
<gene>
    <name evidence="7" type="ORF">A2Z21_09070</name>
</gene>
<dbReference type="SUPFAM" id="SSF46894">
    <property type="entry name" value="C-terminal effector domain of the bipartite response regulators"/>
    <property type="match status" value="1"/>
</dbReference>
<comment type="caution">
    <text evidence="7">The sequence shown here is derived from an EMBL/GenBank/DDBJ whole genome shotgun (WGS) entry which is preliminary data.</text>
</comment>
<dbReference type="Pfam" id="PF03704">
    <property type="entry name" value="BTAD"/>
    <property type="match status" value="1"/>
</dbReference>
<feature type="repeat" description="TPR" evidence="3">
    <location>
        <begin position="177"/>
        <end position="210"/>
    </location>
</feature>
<evidence type="ECO:0000313" key="8">
    <source>
        <dbReference type="Proteomes" id="UP000179157"/>
    </source>
</evidence>
<dbReference type="Pfam" id="PF13401">
    <property type="entry name" value="AAA_22"/>
    <property type="match status" value="1"/>
</dbReference>
<reference evidence="7 8" key="1">
    <citation type="journal article" date="2016" name="Nat. Commun.">
        <title>Thousands of microbial genomes shed light on interconnected biogeochemical processes in an aquifer system.</title>
        <authorList>
            <person name="Anantharaman K."/>
            <person name="Brown C.T."/>
            <person name="Hug L.A."/>
            <person name="Sharon I."/>
            <person name="Castelle C.J."/>
            <person name="Probst A.J."/>
            <person name="Thomas B.C."/>
            <person name="Singh A."/>
            <person name="Wilkins M.J."/>
            <person name="Karaoz U."/>
            <person name="Brodie E.L."/>
            <person name="Williams K.H."/>
            <person name="Hubbard S.S."/>
            <person name="Banfield J.F."/>
        </authorList>
    </citation>
    <scope>NUCLEOTIDE SEQUENCE [LARGE SCALE GENOMIC DNA]</scope>
    <source>
        <strain evidence="8">RBG_16_55_9</strain>
    </source>
</reference>
<accession>A0A1F5UVT2</accession>
<keyword evidence="3" id="KW-0802">TPR repeat</keyword>
<dbReference type="InterPro" id="IPR005158">
    <property type="entry name" value="BTAD"/>
</dbReference>
<dbReference type="SUPFAM" id="SSF52540">
    <property type="entry name" value="P-loop containing nucleoside triphosphate hydrolases"/>
    <property type="match status" value="1"/>
</dbReference>
<evidence type="ECO:0000256" key="5">
    <source>
        <dbReference type="SAM" id="Coils"/>
    </source>
</evidence>
<dbReference type="InterPro" id="IPR001867">
    <property type="entry name" value="OmpR/PhoB-type_DNA-bd"/>
</dbReference>
<dbReference type="PANTHER" id="PTHR47691">
    <property type="entry name" value="REGULATOR-RELATED"/>
    <property type="match status" value="1"/>
</dbReference>
<dbReference type="InterPro" id="IPR027417">
    <property type="entry name" value="P-loop_NTPase"/>
</dbReference>
<evidence type="ECO:0000256" key="4">
    <source>
        <dbReference type="PROSITE-ProRule" id="PRU01091"/>
    </source>
</evidence>
<dbReference type="PANTHER" id="PTHR47691:SF3">
    <property type="entry name" value="HTH-TYPE TRANSCRIPTIONAL REGULATOR RV0890C-RELATED"/>
    <property type="match status" value="1"/>
</dbReference>
<dbReference type="InterPro" id="IPR019734">
    <property type="entry name" value="TPR_rpt"/>
</dbReference>
<name>A0A1F5UVT2_FRAXR</name>
<evidence type="ECO:0000256" key="2">
    <source>
        <dbReference type="ARBA" id="ARBA00023125"/>
    </source>
</evidence>
<dbReference type="PROSITE" id="PS51755">
    <property type="entry name" value="OMPR_PHOB"/>
    <property type="match status" value="1"/>
</dbReference>
<dbReference type="SMART" id="SM00028">
    <property type="entry name" value="TPR"/>
    <property type="match status" value="2"/>
</dbReference>
<dbReference type="Gene3D" id="1.10.10.10">
    <property type="entry name" value="Winged helix-like DNA-binding domain superfamily/Winged helix DNA-binding domain"/>
    <property type="match status" value="2"/>
</dbReference>
<dbReference type="GO" id="GO:0016887">
    <property type="term" value="F:ATP hydrolysis activity"/>
    <property type="evidence" value="ECO:0007669"/>
    <property type="project" value="InterPro"/>
</dbReference>
<dbReference type="GO" id="GO:0000160">
    <property type="term" value="P:phosphorelay signal transduction system"/>
    <property type="evidence" value="ECO:0007669"/>
    <property type="project" value="InterPro"/>
</dbReference>
<dbReference type="Proteomes" id="UP000179157">
    <property type="component" value="Unassembled WGS sequence"/>
</dbReference>
<sequence>MTTGLEEARLRIRLLGRFEVWRNDTLIHSKEWGRRKTQSLLKLFLTQRGHSFTTDQLLDALYPKGDPEKAAANLRTRISQLRRVLEPDLKRGTDSRYILNVSQGNYLFSDCIPCVVDIDQFEDHLASAKKLEEAERLREALQHYQQAIDLYRGDFLAEDLYEEWTQTQRERYRDLYVKALEGLAHCCARLGQYEEAIESCRRAIQAKPTRENAYRQLMLYCYYKGDSQGASQAYRWCAQSLREHLNADPTHETQALYDQIQQGNIAPANKTMPHNLPYSMTNFIGREQEFQQVKKLLSTTRLLTLTGTGGSGKTWLALKTAVQLLENFKDGVWFVDLSLGSEPKSVLRAVTSTFAIKETNEELLTQQLIDHLRPKNALLLLDNCEHLVEACAQLAEMLLRACPDLRILATSREGLRIPDEVTWIVPPLSLPKGLPAPEHLLECDAIRLFVEQARSVQPNFAITEVNSSAVTQICRRLDGIPLAIKLTAVRLNALSLEQIAFGLNDRFRLHAAGNRTALPRHQTLRATLDWSFNLLSEKERILFRRLSVFAIGWTLEAAEVVCSEQGIQPHEVLDLLTRLVEKSLVQFEERSGQARYRMLETTEAYSREKLQESGEADTWRRRHRNFFLGIAGEAKLREPKQGQWLERCEMDYDNFWIALKWSLEAEEKEEALCLIGALTRFWELHSHVVEGPHWRERVLHASEGEELIAPEPAHRR</sequence>
<comment type="similarity">
    <text evidence="1">Belongs to the AfsR/DnrI/RedD regulatory family.</text>
</comment>
<evidence type="ECO:0000256" key="1">
    <source>
        <dbReference type="ARBA" id="ARBA00005820"/>
    </source>
</evidence>
<feature type="DNA-binding region" description="OmpR/PhoB-type" evidence="4">
    <location>
        <begin position="2"/>
        <end position="110"/>
    </location>
</feature>
<dbReference type="AlphaFoldDB" id="A0A1F5UVT2"/>
<keyword evidence="2 4" id="KW-0238">DNA-binding</keyword>
<dbReference type="Gene3D" id="1.25.40.10">
    <property type="entry name" value="Tetratricopeptide repeat domain"/>
    <property type="match status" value="1"/>
</dbReference>
<protein>
    <recommendedName>
        <fullName evidence="6">OmpR/PhoB-type domain-containing protein</fullName>
    </recommendedName>
</protein>
<dbReference type="SMART" id="SM01043">
    <property type="entry name" value="BTAD"/>
    <property type="match status" value="1"/>
</dbReference>
<dbReference type="SUPFAM" id="SSF48452">
    <property type="entry name" value="TPR-like"/>
    <property type="match status" value="1"/>
</dbReference>
<dbReference type="PROSITE" id="PS50005">
    <property type="entry name" value="TPR"/>
    <property type="match status" value="1"/>
</dbReference>
<dbReference type="InterPro" id="IPR036388">
    <property type="entry name" value="WH-like_DNA-bd_sf"/>
</dbReference>
<dbReference type="CDD" id="cd15831">
    <property type="entry name" value="BTAD"/>
    <property type="match status" value="1"/>
</dbReference>
<dbReference type="GO" id="GO:0003677">
    <property type="term" value="F:DNA binding"/>
    <property type="evidence" value="ECO:0007669"/>
    <property type="project" value="UniProtKB-UniRule"/>
</dbReference>
<organism evidence="7 8">
    <name type="scientific">Fraserbacteria sp. (strain RBG_16_55_9)</name>
    <dbReference type="NCBI Taxonomy" id="1817864"/>
    <lineage>
        <taxon>Bacteria</taxon>
        <taxon>Candidatus Fraseribacteriota</taxon>
    </lineage>
</organism>